<evidence type="ECO:0000313" key="3">
    <source>
        <dbReference type="Proteomes" id="UP000188602"/>
    </source>
</evidence>
<dbReference type="Gene3D" id="3.30.1890.10">
    <property type="entry name" value="FepE-like"/>
    <property type="match status" value="1"/>
</dbReference>
<reference evidence="2 3" key="1">
    <citation type="submission" date="2016-10" db="EMBL/GenBank/DDBJ databases">
        <title>Rodentibacter gen. nov. and new species.</title>
        <authorList>
            <person name="Christensen H."/>
        </authorList>
    </citation>
    <scope>NUCLEOTIDE SEQUENCE [LARGE SCALE GENOMIC DNA]</scope>
    <source>
        <strain evidence="2 3">Ac151</strain>
    </source>
</reference>
<feature type="transmembrane region" description="Helical" evidence="1">
    <location>
        <begin position="237"/>
        <end position="257"/>
    </location>
</feature>
<dbReference type="OrthoDB" id="9775724at2"/>
<proteinExistence type="predicted"/>
<dbReference type="RefSeq" id="WP_077423636.1">
    <property type="nucleotide sequence ID" value="NZ_MLHQ01000011.1"/>
</dbReference>
<feature type="transmembrane region" description="Helical" evidence="1">
    <location>
        <begin position="12"/>
        <end position="31"/>
    </location>
</feature>
<comment type="caution">
    <text evidence="2">The sequence shown here is derived from an EMBL/GenBank/DDBJ whole genome shotgun (WGS) entry which is preliminary data.</text>
</comment>
<keyword evidence="1" id="KW-0472">Membrane</keyword>
<protein>
    <submittedName>
        <fullName evidence="2">Uncharacterized protein</fullName>
    </submittedName>
</protein>
<name>A0A1V3JRH8_9PAST</name>
<evidence type="ECO:0000256" key="1">
    <source>
        <dbReference type="SAM" id="Phobius"/>
    </source>
</evidence>
<keyword evidence="1" id="KW-0812">Transmembrane</keyword>
<keyword evidence="1" id="KW-1133">Transmembrane helix</keyword>
<evidence type="ECO:0000313" key="2">
    <source>
        <dbReference type="EMBL" id="OOF59013.1"/>
    </source>
</evidence>
<dbReference type="AlphaFoldDB" id="A0A1V3JRH8"/>
<dbReference type="Proteomes" id="UP000188602">
    <property type="component" value="Unassembled WGS sequence"/>
</dbReference>
<gene>
    <name evidence="2" type="ORF">BKL49_05605</name>
</gene>
<dbReference type="STRING" id="1907939.BKL49_05605"/>
<dbReference type="EMBL" id="MLHQ01000011">
    <property type="protein sequence ID" value="OOF59013.1"/>
    <property type="molecule type" value="Genomic_DNA"/>
</dbReference>
<sequence>MTSLQKKSKLKTLVISTALCGVIGYAISYGIHPKWKIEAEITRPTLSELGNYYGLFSMYHLMQGENKADDQIPTFVFQHFTEQLVSYDNVKDFWQHSDYYKQNSSAQNNNEKQDSLLADLIEGTQFRPMTAKSGKISLTLDDPTQLESLLTAFVEHTNNATQKQIYDELILQWKNLFTQVKTAAQLNLGNIYYGNTMGNQDWQGKLNMMKSVSPLDEKLTAFHFTKQPQHPAPQARLSWGGMGAGIGFLLGLVSFLFRRNEKNKP</sequence>
<dbReference type="SUPFAM" id="SSF160355">
    <property type="entry name" value="Bacterial polysaccharide co-polymerase-like"/>
    <property type="match status" value="1"/>
</dbReference>
<keyword evidence="3" id="KW-1185">Reference proteome</keyword>
<organism evidence="2 3">
    <name type="scientific">Rodentibacter myodis</name>
    <dbReference type="NCBI Taxonomy" id="1907939"/>
    <lineage>
        <taxon>Bacteria</taxon>
        <taxon>Pseudomonadati</taxon>
        <taxon>Pseudomonadota</taxon>
        <taxon>Gammaproteobacteria</taxon>
        <taxon>Pasteurellales</taxon>
        <taxon>Pasteurellaceae</taxon>
        <taxon>Rodentibacter</taxon>
    </lineage>
</organism>
<accession>A0A1V3JRH8</accession>